<dbReference type="GO" id="GO:0005634">
    <property type="term" value="C:nucleus"/>
    <property type="evidence" value="ECO:0007669"/>
    <property type="project" value="InterPro"/>
</dbReference>
<feature type="compositionally biased region" description="Polar residues" evidence="1">
    <location>
        <begin position="224"/>
        <end position="239"/>
    </location>
</feature>
<evidence type="ECO:0000256" key="1">
    <source>
        <dbReference type="SAM" id="MobiDB-lite"/>
    </source>
</evidence>
<feature type="compositionally biased region" description="Basic residues" evidence="1">
    <location>
        <begin position="56"/>
        <end position="67"/>
    </location>
</feature>
<dbReference type="GO" id="GO:0051783">
    <property type="term" value="P:regulation of nuclear division"/>
    <property type="evidence" value="ECO:0007669"/>
    <property type="project" value="InterPro"/>
</dbReference>
<comment type="caution">
    <text evidence="2">The sequence shown here is derived from an EMBL/GenBank/DDBJ whole genome shotgun (WGS) entry which is preliminary data.</text>
</comment>
<reference evidence="2 3" key="1">
    <citation type="submission" date="2021-07" db="EMBL/GenBank/DDBJ databases">
        <title>The Aristolochia fimbriata genome: insights into angiosperm evolution, floral development and chemical biosynthesis.</title>
        <authorList>
            <person name="Jiao Y."/>
        </authorList>
    </citation>
    <scope>NUCLEOTIDE SEQUENCE [LARGE SCALE GENOMIC DNA]</scope>
    <source>
        <strain evidence="2">IBCAS-2021</strain>
        <tissue evidence="2">Leaf</tissue>
    </source>
</reference>
<feature type="region of interest" description="Disordered" evidence="1">
    <location>
        <begin position="1"/>
        <end position="74"/>
    </location>
</feature>
<proteinExistence type="predicted"/>
<dbReference type="PANTHER" id="PTHR35119">
    <property type="entry name" value="PROTEIN POLYCHOME"/>
    <property type="match status" value="1"/>
</dbReference>
<gene>
    <name evidence="2" type="ORF">H6P81_010646</name>
</gene>
<evidence type="ECO:0008006" key="4">
    <source>
        <dbReference type="Google" id="ProtNLM"/>
    </source>
</evidence>
<feature type="region of interest" description="Disordered" evidence="1">
    <location>
        <begin position="96"/>
        <end position="151"/>
    </location>
</feature>
<dbReference type="AlphaFoldDB" id="A0AAV7EQH3"/>
<dbReference type="InterPro" id="IPR034590">
    <property type="entry name" value="POLYCHOME/GIG1"/>
</dbReference>
<name>A0AAV7EQH3_ARIFI</name>
<evidence type="ECO:0000313" key="2">
    <source>
        <dbReference type="EMBL" id="KAG9450681.1"/>
    </source>
</evidence>
<accession>A0AAV7EQH3</accession>
<organism evidence="2 3">
    <name type="scientific">Aristolochia fimbriata</name>
    <name type="common">White veined hardy Dutchman's pipe vine</name>
    <dbReference type="NCBI Taxonomy" id="158543"/>
    <lineage>
        <taxon>Eukaryota</taxon>
        <taxon>Viridiplantae</taxon>
        <taxon>Streptophyta</taxon>
        <taxon>Embryophyta</taxon>
        <taxon>Tracheophyta</taxon>
        <taxon>Spermatophyta</taxon>
        <taxon>Magnoliopsida</taxon>
        <taxon>Magnoliidae</taxon>
        <taxon>Piperales</taxon>
        <taxon>Aristolochiaceae</taxon>
        <taxon>Aristolochia</taxon>
    </lineage>
</organism>
<dbReference type="EMBL" id="JAINDJ010000004">
    <property type="protein sequence ID" value="KAG9450681.1"/>
    <property type="molecule type" value="Genomic_DNA"/>
</dbReference>
<dbReference type="Proteomes" id="UP000825729">
    <property type="component" value="Unassembled WGS sequence"/>
</dbReference>
<protein>
    <recommendedName>
        <fullName evidence="4">Protein POLYCHOME-like</fullName>
    </recommendedName>
</protein>
<keyword evidence="3" id="KW-1185">Reference proteome</keyword>
<dbReference type="PANTHER" id="PTHR35119:SF1">
    <property type="entry name" value="PROTEIN POLYCHOME"/>
    <property type="match status" value="1"/>
</dbReference>
<feature type="region of interest" description="Disordered" evidence="1">
    <location>
        <begin position="215"/>
        <end position="239"/>
    </location>
</feature>
<feature type="compositionally biased region" description="Basic and acidic residues" evidence="1">
    <location>
        <begin position="96"/>
        <end position="106"/>
    </location>
</feature>
<sequence>MPEARDRLPGRGIQDSPSDFGIRRGYYAVGRSRNGSGVHRSVSENKENIPPESSRSRRRRRRPKKSRLPSWYPRTPLRDITAIVAAMERRRVRLRNEAEMRRRNQEALDSPRTPVRGGSPSAPEPSVSEDTRRAIEAAQEPSVSEETPRPVQATACNSAEILEHSTPAESSPQSIRDAANDAPVAPIMPTNDQSLISVQKKLSEMQELEKAVKNRLKERKKTQKQPNTQYRRNTLMSMR</sequence>
<evidence type="ECO:0000313" key="3">
    <source>
        <dbReference type="Proteomes" id="UP000825729"/>
    </source>
</evidence>